<protein>
    <submittedName>
        <fullName evidence="1">Uncharacterized protein</fullName>
    </submittedName>
</protein>
<accession>A0ABX0KYH4</accession>
<name>A0ABX0KYH4_9NEIS</name>
<sequence length="73" mass="7619">MLSALLLIAFVLQALALSPSLRRAWPGVLLAGILALSLDAGRAGFARVDAKLFGAMCSSTIPFKSSVNTTDKN</sequence>
<proteinExistence type="predicted"/>
<comment type="caution">
    <text evidence="1">The sequence shown here is derived from an EMBL/GenBank/DDBJ whole genome shotgun (WGS) entry which is preliminary data.</text>
</comment>
<evidence type="ECO:0000313" key="1">
    <source>
        <dbReference type="EMBL" id="NHQ85278.1"/>
    </source>
</evidence>
<gene>
    <name evidence="1" type="ORF">HA050_04025</name>
</gene>
<keyword evidence="2" id="KW-1185">Reference proteome</keyword>
<organism evidence="1 2">
    <name type="scientific">Iodobacter violaceini</name>
    <dbReference type="NCBI Taxonomy" id="3044271"/>
    <lineage>
        <taxon>Bacteria</taxon>
        <taxon>Pseudomonadati</taxon>
        <taxon>Pseudomonadota</taxon>
        <taxon>Betaproteobacteria</taxon>
        <taxon>Neisseriales</taxon>
        <taxon>Chitinibacteraceae</taxon>
        <taxon>Iodobacter</taxon>
    </lineage>
</organism>
<reference evidence="1 2" key="1">
    <citation type="submission" date="2020-03" db="EMBL/GenBank/DDBJ databases">
        <title>Draft genome sequence of environmentally isolated violet-colored cultures.</title>
        <authorList>
            <person name="Wilson H.S."/>
        </authorList>
    </citation>
    <scope>NUCLEOTIDE SEQUENCE [LARGE SCALE GENOMIC DNA]</scope>
    <source>
        <strain evidence="1 2">HSC-16F04</strain>
    </source>
</reference>
<dbReference type="EMBL" id="JAAOLX010000002">
    <property type="protein sequence ID" value="NHQ85278.1"/>
    <property type="molecule type" value="Genomic_DNA"/>
</dbReference>
<evidence type="ECO:0000313" key="2">
    <source>
        <dbReference type="Proteomes" id="UP000712570"/>
    </source>
</evidence>
<dbReference type="RefSeq" id="WP_166822410.1">
    <property type="nucleotide sequence ID" value="NZ_JAAOLX010000002.1"/>
</dbReference>
<dbReference type="Proteomes" id="UP000712570">
    <property type="component" value="Unassembled WGS sequence"/>
</dbReference>